<dbReference type="InterPro" id="IPR011009">
    <property type="entry name" value="Kinase-like_dom_sf"/>
</dbReference>
<dbReference type="GeneID" id="68111201"/>
<dbReference type="InterPro" id="IPR051681">
    <property type="entry name" value="Ser/Thr_Kinases-Pseudokinases"/>
</dbReference>
<dbReference type="Proteomes" id="UP000444721">
    <property type="component" value="Unassembled WGS sequence"/>
</dbReference>
<dbReference type="SUPFAM" id="SSF56112">
    <property type="entry name" value="Protein kinase-like (PK-like)"/>
    <property type="match status" value="1"/>
</dbReference>
<dbReference type="EMBL" id="VFQX01000036">
    <property type="protein sequence ID" value="KAF0976688.1"/>
    <property type="molecule type" value="Genomic_DNA"/>
</dbReference>
<dbReference type="InterPro" id="IPR000719">
    <property type="entry name" value="Prot_kinase_dom"/>
</dbReference>
<reference evidence="2 3" key="1">
    <citation type="journal article" date="2019" name="Sci. Rep.">
        <title>Nanopore sequencing improves the draft genome of the human pathogenic amoeba Naegleria fowleri.</title>
        <authorList>
            <person name="Liechti N."/>
            <person name="Schurch N."/>
            <person name="Bruggmann R."/>
            <person name="Wittwer M."/>
        </authorList>
    </citation>
    <scope>NUCLEOTIDE SEQUENCE [LARGE SCALE GENOMIC DNA]</scope>
    <source>
        <strain evidence="2 3">ATCC 30894</strain>
    </source>
</reference>
<comment type="caution">
    <text evidence="2">The sequence shown here is derived from an EMBL/GenBank/DDBJ whole genome shotgun (WGS) entry which is preliminary data.</text>
</comment>
<dbReference type="VEuPathDB" id="AmoebaDB:NfTy_069890"/>
<gene>
    <name evidence="2" type="ORF">FDP41_003983</name>
</gene>
<dbReference type="PROSITE" id="PS00108">
    <property type="entry name" value="PROTEIN_KINASE_ST"/>
    <property type="match status" value="1"/>
</dbReference>
<keyword evidence="3" id="KW-1185">Reference proteome</keyword>
<dbReference type="SMART" id="SM00220">
    <property type="entry name" value="S_TKc"/>
    <property type="match status" value="1"/>
</dbReference>
<accession>A0A6A5BR43</accession>
<dbReference type="Pfam" id="PF00069">
    <property type="entry name" value="Pkinase"/>
    <property type="match status" value="1"/>
</dbReference>
<dbReference type="InterPro" id="IPR008271">
    <property type="entry name" value="Ser/Thr_kinase_AS"/>
</dbReference>
<dbReference type="PANTHER" id="PTHR44329">
    <property type="entry name" value="SERINE/THREONINE-PROTEIN KINASE TNNI3K-RELATED"/>
    <property type="match status" value="1"/>
</dbReference>
<dbReference type="VEuPathDB" id="AmoebaDB:FDP41_003983"/>
<evidence type="ECO:0000259" key="1">
    <source>
        <dbReference type="PROSITE" id="PS50011"/>
    </source>
</evidence>
<sequence length="359" mass="41322">MKDNEDGFVEIEKVDSATEQFHQQQEQQPVMPSIYTTLTKQQMFQNITKSFRGEESFATDQPQEFQPLDNLSSRLRCTSLDCIELGNFVGKGGEGRVYSGRWKKSQVAIKVISHPYMTKTLANHLDLIMNISNSYCIPHHAYTYDSDNSKLYIIMEKMDCSLWEFIIENKKRLSVKEKIEIFLCISKGMFYLHDMKPPILHLDLKLENILMNVGQNGKPSHVKLTDFGLAQFKTTDLLVLDSPLGTLRAISPEILRNGECSEKCDVYSFGILMYELLFSKVAYVDEDDSVDGNEMILMAVANQNRRPKIPLIHDKYCDNEQELPLFEELLDLMQKCWNNSPSERPSFDDITSTLEKLLL</sequence>
<evidence type="ECO:0000313" key="3">
    <source>
        <dbReference type="Proteomes" id="UP000444721"/>
    </source>
</evidence>
<dbReference type="AlphaFoldDB" id="A0A6A5BR43"/>
<dbReference type="GO" id="GO:0004674">
    <property type="term" value="F:protein serine/threonine kinase activity"/>
    <property type="evidence" value="ECO:0007669"/>
    <property type="project" value="TreeGrafter"/>
</dbReference>
<dbReference type="Gene3D" id="1.10.510.10">
    <property type="entry name" value="Transferase(Phosphotransferase) domain 1"/>
    <property type="match status" value="1"/>
</dbReference>
<dbReference type="GO" id="GO:0005524">
    <property type="term" value="F:ATP binding"/>
    <property type="evidence" value="ECO:0007669"/>
    <property type="project" value="InterPro"/>
</dbReference>
<name>A0A6A5BR43_NAEFO</name>
<dbReference type="VEuPathDB" id="AmoebaDB:NF0128830"/>
<dbReference type="OrthoDB" id="10261027at2759"/>
<dbReference type="PROSITE" id="PS50011">
    <property type="entry name" value="PROTEIN_KINASE_DOM"/>
    <property type="match status" value="1"/>
</dbReference>
<proteinExistence type="predicted"/>
<protein>
    <recommendedName>
        <fullName evidence="1">Protein kinase domain-containing protein</fullName>
    </recommendedName>
</protein>
<organism evidence="2 3">
    <name type="scientific">Naegleria fowleri</name>
    <name type="common">Brain eating amoeba</name>
    <dbReference type="NCBI Taxonomy" id="5763"/>
    <lineage>
        <taxon>Eukaryota</taxon>
        <taxon>Discoba</taxon>
        <taxon>Heterolobosea</taxon>
        <taxon>Tetramitia</taxon>
        <taxon>Eutetramitia</taxon>
        <taxon>Vahlkampfiidae</taxon>
        <taxon>Naegleria</taxon>
    </lineage>
</organism>
<feature type="domain" description="Protein kinase" evidence="1">
    <location>
        <begin position="83"/>
        <end position="358"/>
    </location>
</feature>
<dbReference type="RefSeq" id="XP_044561401.1">
    <property type="nucleotide sequence ID" value="XM_044707347.1"/>
</dbReference>
<evidence type="ECO:0000313" key="2">
    <source>
        <dbReference type="EMBL" id="KAF0976688.1"/>
    </source>
</evidence>
<dbReference type="OMA" id="SHIVIST"/>